<dbReference type="EMBL" id="QUQM01000004">
    <property type="protein sequence ID" value="KAA8646793.1"/>
    <property type="molecule type" value="Genomic_DNA"/>
</dbReference>
<evidence type="ECO:0000313" key="12">
    <source>
        <dbReference type="Proteomes" id="UP000324241"/>
    </source>
</evidence>
<comment type="similarity">
    <text evidence="2">Belongs to the FAD-binding monooxygenase family.</text>
</comment>
<keyword evidence="7" id="KW-0503">Monooxygenase</keyword>
<evidence type="ECO:0000256" key="3">
    <source>
        <dbReference type="ARBA" id="ARBA00022630"/>
    </source>
</evidence>
<reference evidence="9 12" key="2">
    <citation type="submission" date="2019-08" db="EMBL/GenBank/DDBJ databases">
        <title>The genome sequence of a newly discovered highly antifungal drug resistant Aspergillus species, Aspergillus tanneri NIH 1004.</title>
        <authorList>
            <person name="Mounaud S."/>
            <person name="Singh I."/>
            <person name="Joardar V."/>
            <person name="Pakala S."/>
            <person name="Pakala S."/>
            <person name="Venepally P."/>
            <person name="Chung J.K."/>
            <person name="Losada L."/>
            <person name="Nierman W.C."/>
        </authorList>
    </citation>
    <scope>NUCLEOTIDE SEQUENCE [LARGE SCALE GENOMIC DNA]</scope>
    <source>
        <strain evidence="9 12">NIH1004</strain>
    </source>
</reference>
<keyword evidence="5" id="KW-0521">NADP</keyword>
<dbReference type="PRINTS" id="PR00411">
    <property type="entry name" value="PNDRDTASEI"/>
</dbReference>
<dbReference type="InterPro" id="IPR023753">
    <property type="entry name" value="FAD/NAD-binding_dom"/>
</dbReference>
<gene>
    <name evidence="9" type="ORF">ATNIH1004_005468</name>
    <name evidence="10" type="ORF">EYZ11_009963</name>
</gene>
<dbReference type="InterPro" id="IPR050775">
    <property type="entry name" value="FAD-binding_Monooxygenases"/>
</dbReference>
<evidence type="ECO:0000256" key="7">
    <source>
        <dbReference type="ARBA" id="ARBA00023033"/>
    </source>
</evidence>
<comment type="caution">
    <text evidence="10">The sequence shown here is derived from an EMBL/GenBank/DDBJ whole genome shotgun (WGS) entry which is preliminary data.</text>
</comment>
<evidence type="ECO:0000313" key="10">
    <source>
        <dbReference type="EMBL" id="THC90584.1"/>
    </source>
</evidence>
<dbReference type="InterPro" id="IPR036188">
    <property type="entry name" value="FAD/NAD-bd_sf"/>
</dbReference>
<feature type="domain" description="FAD/NAD(P)-binding" evidence="8">
    <location>
        <begin position="7"/>
        <end position="219"/>
    </location>
</feature>
<reference evidence="10 11" key="1">
    <citation type="submission" date="2019-03" db="EMBL/GenBank/DDBJ databases">
        <title>The genome sequence of a newly discovered highly antifungal drug resistant Aspergillus species, Aspergillus tanneri NIH 1004.</title>
        <authorList>
            <person name="Mounaud S."/>
            <person name="Singh I."/>
            <person name="Joardar V."/>
            <person name="Pakala S."/>
            <person name="Pakala S."/>
            <person name="Venepally P."/>
            <person name="Hoover J."/>
            <person name="Nierman W."/>
            <person name="Chung J."/>
            <person name="Losada L."/>
        </authorList>
    </citation>
    <scope>NUCLEOTIDE SEQUENCE [LARGE SCALE GENOMIC DNA]</scope>
    <source>
        <strain evidence="10 11">NIH1004</strain>
    </source>
</reference>
<dbReference type="SUPFAM" id="SSF51905">
    <property type="entry name" value="FAD/NAD(P)-binding domain"/>
    <property type="match status" value="1"/>
</dbReference>
<dbReference type="GeneID" id="54328170"/>
<comment type="cofactor">
    <cofactor evidence="1">
        <name>FAD</name>
        <dbReference type="ChEBI" id="CHEBI:57692"/>
    </cofactor>
</comment>
<evidence type="ECO:0000256" key="1">
    <source>
        <dbReference type="ARBA" id="ARBA00001974"/>
    </source>
</evidence>
<evidence type="ECO:0000259" key="8">
    <source>
        <dbReference type="Pfam" id="PF07992"/>
    </source>
</evidence>
<keyword evidence="3" id="KW-0285">Flavoprotein</keyword>
<dbReference type="PANTHER" id="PTHR43098">
    <property type="entry name" value="L-ORNITHINE N(5)-MONOOXYGENASE-RELATED"/>
    <property type="match status" value="1"/>
</dbReference>
<evidence type="ECO:0000256" key="2">
    <source>
        <dbReference type="ARBA" id="ARBA00010139"/>
    </source>
</evidence>
<organism evidence="10 11">
    <name type="scientific">Aspergillus tanneri</name>
    <dbReference type="NCBI Taxonomy" id="1220188"/>
    <lineage>
        <taxon>Eukaryota</taxon>
        <taxon>Fungi</taxon>
        <taxon>Dikarya</taxon>
        <taxon>Ascomycota</taxon>
        <taxon>Pezizomycotina</taxon>
        <taxon>Eurotiomycetes</taxon>
        <taxon>Eurotiomycetidae</taxon>
        <taxon>Eurotiales</taxon>
        <taxon>Aspergillaceae</taxon>
        <taxon>Aspergillus</taxon>
        <taxon>Aspergillus subgen. Circumdati</taxon>
    </lineage>
</organism>
<evidence type="ECO:0000313" key="9">
    <source>
        <dbReference type="EMBL" id="KAA8646793.1"/>
    </source>
</evidence>
<proteinExistence type="inferred from homology"/>
<sequence>MAQIDLDTVVIGGGFGGCNALYRLRQMGLRVKLIEAGAGFGGVWHWNRYPGARVDSEMPFYQFNVPAVWKDWHWTERFPGHDELRRYFEHVDRVLQLSPDTYFHTVVRRCVYHTDTARWAVETEDGRRFTCRFLVAATGSSHKKYLPTYPGLDQFRGQVVHSAAYPETLDVTRRTVGLVGNGASGLQIVQDLAKKDCQLHVFVRTPALGLPMQQRRITRDEADMMKGYLNALFDRCYASNTGFPHNIRDETTLSAPADERQALFDELWQRGGYSFLLSNYNDFLLDEKANSIFYDYWVRQVRIRMTDPTKMEIVAPLRQLHWLGAKRPSLEQDYYEMIDRPNVTLHDLKKSPITEFDARGAVMADGTHVDLDVVIFATGYDAVTGSLLDLGIEDAHQVPLRLKWVDGIRTHLGLMVPDAPNLFLVYGPQAPTSLANGPPFIEMEVDWICRAIARMLEEDVTAMAPTKEAAELWQQEVHAVSQKTLYAQTNSWYMGSNIPGKRREPLIYLGGMQRWWKHCKEALGGWELYTKY</sequence>
<dbReference type="Proteomes" id="UP000324241">
    <property type="component" value="Unassembled WGS sequence"/>
</dbReference>
<dbReference type="Gene3D" id="3.50.50.60">
    <property type="entry name" value="FAD/NAD(P)-binding domain"/>
    <property type="match status" value="2"/>
</dbReference>
<dbReference type="AlphaFoldDB" id="A0A4V3UNB8"/>
<dbReference type="GO" id="GO:0004497">
    <property type="term" value="F:monooxygenase activity"/>
    <property type="evidence" value="ECO:0007669"/>
    <property type="project" value="UniProtKB-KW"/>
</dbReference>
<evidence type="ECO:0000256" key="6">
    <source>
        <dbReference type="ARBA" id="ARBA00023002"/>
    </source>
</evidence>
<dbReference type="RefSeq" id="XP_033426154.1">
    <property type="nucleotide sequence ID" value="XM_033570122.1"/>
</dbReference>
<evidence type="ECO:0000256" key="4">
    <source>
        <dbReference type="ARBA" id="ARBA00022827"/>
    </source>
</evidence>
<dbReference type="OrthoDB" id="66881at2759"/>
<dbReference type="PANTHER" id="PTHR43098:SF3">
    <property type="entry name" value="L-ORNITHINE N(5)-MONOOXYGENASE-RELATED"/>
    <property type="match status" value="1"/>
</dbReference>
<evidence type="ECO:0000313" key="11">
    <source>
        <dbReference type="Proteomes" id="UP000308092"/>
    </source>
</evidence>
<dbReference type="EMBL" id="SOSA01000505">
    <property type="protein sequence ID" value="THC90584.1"/>
    <property type="molecule type" value="Genomic_DNA"/>
</dbReference>
<protein>
    <recommendedName>
        <fullName evidence="8">FAD/NAD(P)-binding domain-containing protein</fullName>
    </recommendedName>
</protein>
<keyword evidence="11" id="KW-1185">Reference proteome</keyword>
<dbReference type="STRING" id="1220188.A0A4V3UNB8"/>
<name>A0A4V3UNB8_9EURO</name>
<dbReference type="VEuPathDB" id="FungiDB:EYZ11_009963"/>
<keyword evidence="6" id="KW-0560">Oxidoreductase</keyword>
<dbReference type="Proteomes" id="UP000308092">
    <property type="component" value="Unassembled WGS sequence"/>
</dbReference>
<evidence type="ECO:0000256" key="5">
    <source>
        <dbReference type="ARBA" id="ARBA00022857"/>
    </source>
</evidence>
<keyword evidence="4" id="KW-0274">FAD</keyword>
<accession>A0A4V3UNB8</accession>
<dbReference type="Pfam" id="PF07992">
    <property type="entry name" value="Pyr_redox_2"/>
    <property type="match status" value="1"/>
</dbReference>